<proteinExistence type="predicted"/>
<keyword evidence="1" id="KW-1133">Transmembrane helix</keyword>
<feature type="transmembrane region" description="Helical" evidence="1">
    <location>
        <begin position="38"/>
        <end position="58"/>
    </location>
</feature>
<accession>A0AAD6UQS5</accession>
<dbReference type="Proteomes" id="UP001219525">
    <property type="component" value="Unassembled WGS sequence"/>
</dbReference>
<evidence type="ECO:0000313" key="3">
    <source>
        <dbReference type="Proteomes" id="UP001219525"/>
    </source>
</evidence>
<keyword evidence="1" id="KW-0812">Transmembrane</keyword>
<sequence length="249" mass="26461">MRSRLNRGCVVIPLSYADPSSAANMRHGDLGRRRAGTWWGVGTVAVAVMAAQSVWVCMAGGRTRAELGAEEYRPIRAVLFTKAYDNDVEGDHIAGIRDLGRREREDSARAAVATDAAGTAATTATTVAATAAAAAATAMSSRFTDHRQIQSFRLGSQAAAHADGAADAAADSSSPWSSLSPTALTRRLDSTSSEILCNHPLLARVPAEHLDNHLFLLTDSAAYCIATVPKLACSLSYSKERQELRKLTF</sequence>
<evidence type="ECO:0000256" key="1">
    <source>
        <dbReference type="SAM" id="Phobius"/>
    </source>
</evidence>
<protein>
    <submittedName>
        <fullName evidence="2">Uncharacterized protein</fullName>
    </submittedName>
</protein>
<keyword evidence="3" id="KW-1185">Reference proteome</keyword>
<evidence type="ECO:0000313" key="2">
    <source>
        <dbReference type="EMBL" id="KAJ7191691.1"/>
    </source>
</evidence>
<dbReference type="AlphaFoldDB" id="A0AAD6UQS5"/>
<name>A0AAD6UQS5_9AGAR</name>
<comment type="caution">
    <text evidence="2">The sequence shown here is derived from an EMBL/GenBank/DDBJ whole genome shotgun (WGS) entry which is preliminary data.</text>
</comment>
<keyword evidence="1" id="KW-0472">Membrane</keyword>
<organism evidence="2 3">
    <name type="scientific">Mycena pura</name>
    <dbReference type="NCBI Taxonomy" id="153505"/>
    <lineage>
        <taxon>Eukaryota</taxon>
        <taxon>Fungi</taxon>
        <taxon>Dikarya</taxon>
        <taxon>Basidiomycota</taxon>
        <taxon>Agaricomycotina</taxon>
        <taxon>Agaricomycetes</taxon>
        <taxon>Agaricomycetidae</taxon>
        <taxon>Agaricales</taxon>
        <taxon>Marasmiineae</taxon>
        <taxon>Mycenaceae</taxon>
        <taxon>Mycena</taxon>
    </lineage>
</organism>
<reference evidence="2" key="1">
    <citation type="submission" date="2023-03" db="EMBL/GenBank/DDBJ databases">
        <title>Massive genome expansion in bonnet fungi (Mycena s.s.) driven by repeated elements and novel gene families across ecological guilds.</title>
        <authorList>
            <consortium name="Lawrence Berkeley National Laboratory"/>
            <person name="Harder C.B."/>
            <person name="Miyauchi S."/>
            <person name="Viragh M."/>
            <person name="Kuo A."/>
            <person name="Thoen E."/>
            <person name="Andreopoulos B."/>
            <person name="Lu D."/>
            <person name="Skrede I."/>
            <person name="Drula E."/>
            <person name="Henrissat B."/>
            <person name="Morin E."/>
            <person name="Kohler A."/>
            <person name="Barry K."/>
            <person name="LaButti K."/>
            <person name="Morin E."/>
            <person name="Salamov A."/>
            <person name="Lipzen A."/>
            <person name="Mereny Z."/>
            <person name="Hegedus B."/>
            <person name="Baldrian P."/>
            <person name="Stursova M."/>
            <person name="Weitz H."/>
            <person name="Taylor A."/>
            <person name="Grigoriev I.V."/>
            <person name="Nagy L.G."/>
            <person name="Martin F."/>
            <person name="Kauserud H."/>
        </authorList>
    </citation>
    <scope>NUCLEOTIDE SEQUENCE</scope>
    <source>
        <strain evidence="2">9144</strain>
    </source>
</reference>
<dbReference type="EMBL" id="JARJCW010000129">
    <property type="protein sequence ID" value="KAJ7191691.1"/>
    <property type="molecule type" value="Genomic_DNA"/>
</dbReference>
<gene>
    <name evidence="2" type="ORF">GGX14DRAFT_406934</name>
</gene>